<proteinExistence type="predicted"/>
<keyword evidence="1" id="KW-0472">Membrane</keyword>
<keyword evidence="1" id="KW-0812">Transmembrane</keyword>
<dbReference type="AlphaFoldDB" id="A0A0K1E615"/>
<dbReference type="OrthoDB" id="5512440at2"/>
<keyword evidence="3" id="KW-1185">Reference proteome</keyword>
<dbReference type="Proteomes" id="UP000067626">
    <property type="component" value="Chromosome"/>
</dbReference>
<dbReference type="RefSeq" id="WP_050428588.1">
    <property type="nucleotide sequence ID" value="NZ_CP012159.1"/>
</dbReference>
<dbReference type="PATRIC" id="fig|52.7.peg.135"/>
<name>A0A0K1E615_CHOCO</name>
<evidence type="ECO:0000256" key="1">
    <source>
        <dbReference type="SAM" id="Phobius"/>
    </source>
</evidence>
<evidence type="ECO:0000313" key="2">
    <source>
        <dbReference type="EMBL" id="AKT36013.1"/>
    </source>
</evidence>
<evidence type="ECO:0000313" key="3">
    <source>
        <dbReference type="Proteomes" id="UP000067626"/>
    </source>
</evidence>
<dbReference type="EMBL" id="CP012159">
    <property type="protein sequence ID" value="AKT36013.1"/>
    <property type="molecule type" value="Genomic_DNA"/>
</dbReference>
<keyword evidence="1" id="KW-1133">Transmembrane helix</keyword>
<accession>A0A0K1E615</accession>
<organism evidence="2 3">
    <name type="scientific">Chondromyces crocatus</name>
    <dbReference type="NCBI Taxonomy" id="52"/>
    <lineage>
        <taxon>Bacteria</taxon>
        <taxon>Pseudomonadati</taxon>
        <taxon>Myxococcota</taxon>
        <taxon>Polyangia</taxon>
        <taxon>Polyangiales</taxon>
        <taxon>Polyangiaceae</taxon>
        <taxon>Chondromyces</taxon>
    </lineage>
</organism>
<reference evidence="2 3" key="1">
    <citation type="submission" date="2015-07" db="EMBL/GenBank/DDBJ databases">
        <title>Genome analysis of myxobacterium Chondromyces crocatus Cm c5 reveals a high potential for natural compound synthesis and the genetic basis for the loss of fruiting body formation.</title>
        <authorList>
            <person name="Zaburannyi N."/>
            <person name="Bunk B."/>
            <person name="Maier J."/>
            <person name="Overmann J."/>
            <person name="Mueller R."/>
        </authorList>
    </citation>
    <scope>NUCLEOTIDE SEQUENCE [LARGE SCALE GENOMIC DNA]</scope>
    <source>
        <strain evidence="2 3">Cm c5</strain>
    </source>
</reference>
<dbReference type="KEGG" id="ccro:CMC5_001250"/>
<sequence>MTKTLSLPLDQAVTPVDVRPGETIVIKGALVSSHNGSVVDAATITWPAESPGGASVSPGGLIDIEGGGWHMSRRDHQNHEVELIATNEAASAPACAAVGVPGPCLPLRTLTLATSQLTTVKEWNQHHKGALTVTLPDPPPVAVAPSMVPYLQGSALLLGFGLLAALGWTVHRRRASSAAGQLLALADRVRRKLKRADPVLAATLTPVVDAASSAVRRRRVDPGSREAQRVADALRRIELRIEAASAAEEQQAADELVQEVESALEAADEVVPAQRRT</sequence>
<protein>
    <submittedName>
        <fullName evidence="2">Uncharacterized protein</fullName>
    </submittedName>
</protein>
<dbReference type="STRING" id="52.CMC5_001250"/>
<gene>
    <name evidence="2" type="ORF">CMC5_001250</name>
</gene>
<feature type="transmembrane region" description="Helical" evidence="1">
    <location>
        <begin position="150"/>
        <end position="170"/>
    </location>
</feature>